<name>A0A1V8PR75_9BIFI</name>
<dbReference type="Proteomes" id="UP000192666">
    <property type="component" value="Unassembled WGS sequence"/>
</dbReference>
<accession>A0A1V8PR75</accession>
<sequence>MAENDGNDSKNSGCMATGKHDSAGHDPDVQVTFAQNSPDQKNPLMRNPVIAAVIYAIVFAAICVLYTAIGLFTYFAYVILAIPGCILIPFAALLLTRKIRTLWNPLWLAGTAILTYATTLVSIAEAITLISSRLTLWTAIIELLTGSFTNGILFIVSMGGYSIPTIFYILYLICRAYDNRHNR</sequence>
<organism evidence="2 3">
    <name type="scientific">Bifidobacterium catenulatum</name>
    <dbReference type="NCBI Taxonomy" id="1686"/>
    <lineage>
        <taxon>Bacteria</taxon>
        <taxon>Bacillati</taxon>
        <taxon>Actinomycetota</taxon>
        <taxon>Actinomycetes</taxon>
        <taxon>Bifidobacteriales</taxon>
        <taxon>Bifidobacteriaceae</taxon>
        <taxon>Bifidobacterium</taxon>
    </lineage>
</organism>
<keyword evidence="1" id="KW-0812">Transmembrane</keyword>
<dbReference type="EMBL" id="NAQA01000003">
    <property type="protein sequence ID" value="OQM51215.1"/>
    <property type="molecule type" value="Genomic_DNA"/>
</dbReference>
<reference evidence="2 3" key="1">
    <citation type="submission" date="2017-03" db="EMBL/GenBank/DDBJ databases">
        <title>Maternal inheritance of bifidobacteria.</title>
        <authorList>
            <person name="Lugli G.A."/>
            <person name="Duranti S."/>
            <person name="Milani C."/>
            <person name="Mancabelli L."/>
        </authorList>
    </citation>
    <scope>NUCLEOTIDE SEQUENCE [LARGE SCALE GENOMIC DNA]</scope>
    <source>
        <strain evidence="2 3">1899B</strain>
    </source>
</reference>
<feature type="transmembrane region" description="Helical" evidence="1">
    <location>
        <begin position="75"/>
        <end position="95"/>
    </location>
</feature>
<dbReference type="AlphaFoldDB" id="A0A1V8PR75"/>
<evidence type="ECO:0000313" key="3">
    <source>
        <dbReference type="Proteomes" id="UP000192666"/>
    </source>
</evidence>
<feature type="transmembrane region" description="Helical" evidence="1">
    <location>
        <begin position="151"/>
        <end position="174"/>
    </location>
</feature>
<evidence type="ECO:0000313" key="2">
    <source>
        <dbReference type="EMBL" id="OQM51215.1"/>
    </source>
</evidence>
<proteinExistence type="predicted"/>
<keyword evidence="1" id="KW-1133">Transmembrane helix</keyword>
<gene>
    <name evidence="2" type="ORF">B5782_1166</name>
</gene>
<keyword evidence="1" id="KW-0472">Membrane</keyword>
<feature type="transmembrane region" description="Helical" evidence="1">
    <location>
        <begin position="49"/>
        <end position="69"/>
    </location>
</feature>
<feature type="transmembrane region" description="Helical" evidence="1">
    <location>
        <begin position="107"/>
        <end position="131"/>
    </location>
</feature>
<comment type="caution">
    <text evidence="2">The sequence shown here is derived from an EMBL/GenBank/DDBJ whole genome shotgun (WGS) entry which is preliminary data.</text>
</comment>
<protein>
    <submittedName>
        <fullName evidence="2">Uncharacterized protein</fullName>
    </submittedName>
</protein>
<evidence type="ECO:0000256" key="1">
    <source>
        <dbReference type="SAM" id="Phobius"/>
    </source>
</evidence>
<dbReference type="RefSeq" id="WP_080788820.1">
    <property type="nucleotide sequence ID" value="NZ_JBCOZW010000002.1"/>
</dbReference>